<dbReference type="GO" id="GO:0006400">
    <property type="term" value="P:tRNA modification"/>
    <property type="evidence" value="ECO:0007669"/>
    <property type="project" value="InterPro"/>
</dbReference>
<name>A0AAN7FMW0_QUERU</name>
<protein>
    <submittedName>
        <fullName evidence="1">Uncharacterized protein</fullName>
    </submittedName>
</protein>
<dbReference type="Proteomes" id="UP001324115">
    <property type="component" value="Unassembled WGS sequence"/>
</dbReference>
<dbReference type="EMBL" id="JAXUIC010000003">
    <property type="protein sequence ID" value="KAK4597045.1"/>
    <property type="molecule type" value="Genomic_DNA"/>
</dbReference>
<evidence type="ECO:0000313" key="2">
    <source>
        <dbReference type="Proteomes" id="UP001324115"/>
    </source>
</evidence>
<accession>A0AAN7FMW0</accession>
<proteinExistence type="predicted"/>
<dbReference type="GO" id="GO:0003723">
    <property type="term" value="F:RNA binding"/>
    <property type="evidence" value="ECO:0007669"/>
    <property type="project" value="InterPro"/>
</dbReference>
<dbReference type="PANTHER" id="PTHR13452:SF13">
    <property type="entry name" value="OS02G0672400 PROTEIN"/>
    <property type="match status" value="1"/>
</dbReference>
<keyword evidence="2" id="KW-1185">Reference proteome</keyword>
<comment type="caution">
    <text evidence="1">The sequence shown here is derived from an EMBL/GenBank/DDBJ whole genome shotgun (WGS) entry which is preliminary data.</text>
</comment>
<organism evidence="1 2">
    <name type="scientific">Quercus rubra</name>
    <name type="common">Northern red oak</name>
    <name type="synonym">Quercus borealis</name>
    <dbReference type="NCBI Taxonomy" id="3512"/>
    <lineage>
        <taxon>Eukaryota</taxon>
        <taxon>Viridiplantae</taxon>
        <taxon>Streptophyta</taxon>
        <taxon>Embryophyta</taxon>
        <taxon>Tracheophyta</taxon>
        <taxon>Spermatophyta</taxon>
        <taxon>Magnoliopsida</taxon>
        <taxon>eudicotyledons</taxon>
        <taxon>Gunneridae</taxon>
        <taxon>Pentapetalae</taxon>
        <taxon>rosids</taxon>
        <taxon>fabids</taxon>
        <taxon>Fagales</taxon>
        <taxon>Fagaceae</taxon>
        <taxon>Quercus</taxon>
    </lineage>
</organism>
<dbReference type="SUPFAM" id="SSF143437">
    <property type="entry name" value="THUMP domain-like"/>
    <property type="match status" value="1"/>
</dbReference>
<dbReference type="PANTHER" id="PTHR13452">
    <property type="entry name" value="THUMP DOMAIN CONTAINING PROTEIN 1-RELATED"/>
    <property type="match status" value="1"/>
</dbReference>
<sequence>MFACSSFNKIRGHIVVELSDLDNEVLVKLVGGDLVQTVVAHDVIGRLMIQCARPRQPGLAQFAVGYNRRGIEETELKIVKDTSNGSDKFALLDRNKCFGVVAAAVKGAVSDSVVDLKSPEFSVLVELLPLSGVPNGSLVVAVLVLPQNLINTKPHLCIKALVSDSKAKGGKH</sequence>
<dbReference type="InterPro" id="IPR040183">
    <property type="entry name" value="THUMPD1-like"/>
</dbReference>
<evidence type="ECO:0000313" key="1">
    <source>
        <dbReference type="EMBL" id="KAK4597045.1"/>
    </source>
</evidence>
<dbReference type="AlphaFoldDB" id="A0AAN7FMW0"/>
<reference evidence="1 2" key="1">
    <citation type="journal article" date="2023" name="G3 (Bethesda)">
        <title>A haplotype-resolved chromosome-scale genome for Quercus rubra L. provides insights into the genetics of adaptive traits for red oak species.</title>
        <authorList>
            <person name="Kapoor B."/>
            <person name="Jenkins J."/>
            <person name="Schmutz J."/>
            <person name="Zhebentyayeva T."/>
            <person name="Kuelheim C."/>
            <person name="Coggeshall M."/>
            <person name="Heim C."/>
            <person name="Lasky J.R."/>
            <person name="Leites L."/>
            <person name="Islam-Faridi N."/>
            <person name="Romero-Severson J."/>
            <person name="DeLeo V.L."/>
            <person name="Lucas S.M."/>
            <person name="Lazic D."/>
            <person name="Gailing O."/>
            <person name="Carlson J."/>
            <person name="Staton M."/>
        </authorList>
    </citation>
    <scope>NUCLEOTIDE SEQUENCE [LARGE SCALE GENOMIC DNA]</scope>
    <source>
        <strain evidence="1">Pseudo-F2</strain>
    </source>
</reference>
<gene>
    <name evidence="1" type="ORF">RGQ29_014881</name>
</gene>